<feature type="region of interest" description="Disordered" evidence="1">
    <location>
        <begin position="151"/>
        <end position="170"/>
    </location>
</feature>
<evidence type="ECO:0000313" key="3">
    <source>
        <dbReference type="EMBL" id="KAL1552026.1"/>
    </source>
</evidence>
<evidence type="ECO:0000313" key="4">
    <source>
        <dbReference type="Proteomes" id="UP001567538"/>
    </source>
</evidence>
<evidence type="ECO:0000256" key="2">
    <source>
        <dbReference type="SAM" id="SignalP"/>
    </source>
</evidence>
<feature type="chain" id="PRO_5044818774" evidence="2">
    <location>
        <begin position="24"/>
        <end position="226"/>
    </location>
</feature>
<protein>
    <submittedName>
        <fullName evidence="3">Uncharacterized protein</fullName>
    </submittedName>
</protein>
<gene>
    <name evidence="3" type="ORF">AAHA92_12874</name>
</gene>
<organism evidence="3 4">
    <name type="scientific">Salvia divinorum</name>
    <name type="common">Maria pastora</name>
    <name type="synonym">Diviner's sage</name>
    <dbReference type="NCBI Taxonomy" id="28513"/>
    <lineage>
        <taxon>Eukaryota</taxon>
        <taxon>Viridiplantae</taxon>
        <taxon>Streptophyta</taxon>
        <taxon>Embryophyta</taxon>
        <taxon>Tracheophyta</taxon>
        <taxon>Spermatophyta</taxon>
        <taxon>Magnoliopsida</taxon>
        <taxon>eudicotyledons</taxon>
        <taxon>Gunneridae</taxon>
        <taxon>Pentapetalae</taxon>
        <taxon>asterids</taxon>
        <taxon>lamiids</taxon>
        <taxon>Lamiales</taxon>
        <taxon>Lamiaceae</taxon>
        <taxon>Nepetoideae</taxon>
        <taxon>Mentheae</taxon>
        <taxon>Salviinae</taxon>
        <taxon>Salvia</taxon>
        <taxon>Salvia subgen. Calosphace</taxon>
    </lineage>
</organism>
<feature type="signal peptide" evidence="2">
    <location>
        <begin position="1"/>
        <end position="23"/>
    </location>
</feature>
<keyword evidence="2" id="KW-0732">Signal</keyword>
<evidence type="ECO:0000256" key="1">
    <source>
        <dbReference type="SAM" id="MobiDB-lite"/>
    </source>
</evidence>
<comment type="caution">
    <text evidence="3">The sequence shown here is derived from an EMBL/GenBank/DDBJ whole genome shotgun (WGS) entry which is preliminary data.</text>
</comment>
<proteinExistence type="predicted"/>
<dbReference type="AlphaFoldDB" id="A0ABD1HAQ2"/>
<accession>A0ABD1HAQ2</accession>
<keyword evidence="4" id="KW-1185">Reference proteome</keyword>
<reference evidence="3 4" key="1">
    <citation type="submission" date="2024-06" db="EMBL/GenBank/DDBJ databases">
        <title>A chromosome level genome sequence of Diviner's sage (Salvia divinorum).</title>
        <authorList>
            <person name="Ford S.A."/>
            <person name="Ro D.-K."/>
            <person name="Ness R.W."/>
            <person name="Phillips M.A."/>
        </authorList>
    </citation>
    <scope>NUCLEOTIDE SEQUENCE [LARGE SCALE GENOMIC DNA]</scope>
    <source>
        <strain evidence="3">SAF-2024a</strain>
        <tissue evidence="3">Leaf</tissue>
    </source>
</reference>
<dbReference type="EMBL" id="JBEAFC010000006">
    <property type="protein sequence ID" value="KAL1552026.1"/>
    <property type="molecule type" value="Genomic_DNA"/>
</dbReference>
<name>A0ABD1HAQ2_SALDI</name>
<sequence length="226" mass="26281">MAKFRTIIAAAAALFCLFTVSLARPPPRITADTSATTSAAFPLSDADPSLLLPSEPIKANTETDPNFAVVSAVPLTEITFRPVNRRFHVKRPCRGRHHHFKFYPTMRESEPIPYGNDMILASGENSDFEQPIFRSGGKRIPGRWTRVRNHHLRQRHRRGEDSDSEEEEEEDRVVKRAAFKRYDYDRFDREKRMKKLRQRLRVGNERKEAEMPGFMKGVRKFLTNYF</sequence>
<dbReference type="Proteomes" id="UP001567538">
    <property type="component" value="Unassembled WGS sequence"/>
</dbReference>